<dbReference type="Gene3D" id="3.30.2130.10">
    <property type="entry name" value="VC0802-like"/>
    <property type="match status" value="1"/>
</dbReference>
<dbReference type="Proteomes" id="UP000093352">
    <property type="component" value="Unassembled WGS sequence"/>
</dbReference>
<keyword evidence="11" id="KW-0220">Diaminopimelate biosynthesis</keyword>
<comment type="caution">
    <text evidence="19">The sequence shown here is derived from an EMBL/GenBank/DDBJ whole genome shotgun (WGS) entry which is preliminary data.</text>
</comment>
<dbReference type="InterPro" id="IPR018042">
    <property type="entry name" value="Aspartate_kinase_CS"/>
</dbReference>
<feature type="binding site" evidence="14">
    <location>
        <position position="178"/>
    </location>
    <ligand>
        <name>ATP</name>
        <dbReference type="ChEBI" id="CHEBI:30616"/>
    </ligand>
</feature>
<dbReference type="Gene3D" id="3.40.1160.10">
    <property type="entry name" value="Acetylglutamate kinase-like"/>
    <property type="match status" value="1"/>
</dbReference>
<dbReference type="PANTHER" id="PTHR21499">
    <property type="entry name" value="ASPARTATE KINASE"/>
    <property type="match status" value="1"/>
</dbReference>
<feature type="binding site" evidence="14">
    <location>
        <position position="47"/>
    </location>
    <ligand>
        <name>substrate</name>
    </ligand>
</feature>
<keyword evidence="12" id="KW-0457">Lysine biosynthesis</keyword>
<dbReference type="PANTHER" id="PTHR21499:SF68">
    <property type="entry name" value="ASPARTOKINASE 2"/>
    <property type="match status" value="1"/>
</dbReference>
<evidence type="ECO:0000256" key="15">
    <source>
        <dbReference type="RuleBase" id="RU003448"/>
    </source>
</evidence>
<comment type="function">
    <text evidence="1">Catalyzes the phosphorylation of the beta-carboxyl group of aspartic acid with ATP to yield 4-phospho-L-aspartate, which is involved in the branched biosynthetic pathway leading to the biosynthesis of amino acids threonine, isoleucine and methionine.</text>
</comment>
<comment type="catalytic activity">
    <reaction evidence="13 15">
        <text>L-aspartate + ATP = 4-phospho-L-aspartate + ADP</text>
        <dbReference type="Rhea" id="RHEA:23776"/>
        <dbReference type="ChEBI" id="CHEBI:29991"/>
        <dbReference type="ChEBI" id="CHEBI:30616"/>
        <dbReference type="ChEBI" id="CHEBI:57535"/>
        <dbReference type="ChEBI" id="CHEBI:456216"/>
        <dbReference type="EC" id="2.7.2.4"/>
    </reaction>
</comment>
<feature type="binding site" evidence="14">
    <location>
        <begin position="7"/>
        <end position="10"/>
    </location>
    <ligand>
        <name>ATP</name>
        <dbReference type="ChEBI" id="CHEBI:30616"/>
    </ligand>
</feature>
<dbReference type="InterPro" id="IPR054352">
    <property type="entry name" value="ACT_Aspartokinase"/>
</dbReference>
<dbReference type="GO" id="GO:0019877">
    <property type="term" value="P:diaminopimelate biosynthetic process"/>
    <property type="evidence" value="ECO:0007669"/>
    <property type="project" value="UniProtKB-KW"/>
</dbReference>
<keyword evidence="6 16" id="KW-0028">Amino-acid biosynthesis</keyword>
<proteinExistence type="inferred from homology"/>
<dbReference type="GO" id="GO:0005829">
    <property type="term" value="C:cytosol"/>
    <property type="evidence" value="ECO:0007669"/>
    <property type="project" value="TreeGrafter"/>
</dbReference>
<dbReference type="NCBIfam" id="TIGR00657">
    <property type="entry name" value="asp_kinases"/>
    <property type="match status" value="1"/>
</dbReference>
<dbReference type="InterPro" id="IPR005260">
    <property type="entry name" value="Asp_kin_monofn"/>
</dbReference>
<evidence type="ECO:0000256" key="10">
    <source>
        <dbReference type="ARBA" id="ARBA00022840"/>
    </source>
</evidence>
<comment type="pathway">
    <text evidence="3 16">Amino-acid biosynthesis; L-methionine biosynthesis via de novo pathway; L-homoserine from L-aspartate: step 1/3.</text>
</comment>
<dbReference type="Pfam" id="PF00696">
    <property type="entry name" value="AA_kinase"/>
    <property type="match status" value="1"/>
</dbReference>
<evidence type="ECO:0000256" key="11">
    <source>
        <dbReference type="ARBA" id="ARBA00022915"/>
    </source>
</evidence>
<feature type="domain" description="Aspartokinase ACT" evidence="18">
    <location>
        <begin position="335"/>
        <end position="393"/>
    </location>
</feature>
<evidence type="ECO:0000256" key="13">
    <source>
        <dbReference type="ARBA" id="ARBA00047872"/>
    </source>
</evidence>
<reference evidence="19 20" key="1">
    <citation type="journal article" date="2016" name="Genome Announc.">
        <title>Draft Genome Sequence of Criibacterium bergeronii gen. nov., sp. nov., Strain CCRI-22567T, Isolated from a Vaginal Sample from a Woman with Bacterial Vaginosis.</title>
        <authorList>
            <person name="Maheux A.F."/>
            <person name="Berube E."/>
            <person name="Boudreau D.K."/>
            <person name="Raymond F."/>
            <person name="Corbeil J."/>
            <person name="Roy P.H."/>
            <person name="Boissinot M."/>
            <person name="Omar R.F."/>
        </authorList>
    </citation>
    <scope>NUCLEOTIDE SEQUENCE [LARGE SCALE GENOMIC DNA]</scope>
    <source>
        <strain evidence="19 20">CCRI-22567</strain>
    </source>
</reference>
<dbReference type="UniPathway" id="UPA00034">
    <property type="reaction ID" value="UER00015"/>
</dbReference>
<evidence type="ECO:0000256" key="4">
    <source>
        <dbReference type="ARBA" id="ARBA00005139"/>
    </source>
</evidence>
<evidence type="ECO:0000256" key="7">
    <source>
        <dbReference type="ARBA" id="ARBA00022679"/>
    </source>
</evidence>
<dbReference type="GO" id="GO:0009089">
    <property type="term" value="P:lysine biosynthetic process via diaminopimelate"/>
    <property type="evidence" value="ECO:0007669"/>
    <property type="project" value="UniProtKB-UniPathway"/>
</dbReference>
<dbReference type="EC" id="2.7.2.4" evidence="15"/>
<evidence type="ECO:0000256" key="5">
    <source>
        <dbReference type="ARBA" id="ARBA00010122"/>
    </source>
</evidence>
<dbReference type="GO" id="GO:0005524">
    <property type="term" value="F:ATP binding"/>
    <property type="evidence" value="ECO:0007669"/>
    <property type="project" value="UniProtKB-KW"/>
</dbReference>
<comment type="pathway">
    <text evidence="4 16">Amino-acid biosynthesis; L-threonine biosynthesis; L-threonine from L-aspartate: step 1/5.</text>
</comment>
<comment type="pathway">
    <text evidence="2 16">Amino-acid biosynthesis; L-lysine biosynthesis via DAP pathway; (S)-tetrahydrodipicolinate from L-aspartate: step 1/4.</text>
</comment>
<evidence type="ECO:0000256" key="2">
    <source>
        <dbReference type="ARBA" id="ARBA00004766"/>
    </source>
</evidence>
<name>A0A371IP62_9FIRM</name>
<dbReference type="InterPro" id="IPR045865">
    <property type="entry name" value="ACT-like_dom_sf"/>
</dbReference>
<evidence type="ECO:0000256" key="8">
    <source>
        <dbReference type="ARBA" id="ARBA00022741"/>
    </source>
</evidence>
<dbReference type="GO" id="GO:0009088">
    <property type="term" value="P:threonine biosynthetic process"/>
    <property type="evidence" value="ECO:0007669"/>
    <property type="project" value="UniProtKB-UniPathway"/>
</dbReference>
<protein>
    <recommendedName>
        <fullName evidence="15">Aspartokinase</fullName>
        <ecNumber evidence="15">2.7.2.4</ecNumber>
    </recommendedName>
</protein>
<evidence type="ECO:0000256" key="16">
    <source>
        <dbReference type="RuleBase" id="RU004249"/>
    </source>
</evidence>
<accession>A0A371IP62</accession>
<evidence type="ECO:0000256" key="6">
    <source>
        <dbReference type="ARBA" id="ARBA00022605"/>
    </source>
</evidence>
<evidence type="ECO:0000256" key="9">
    <source>
        <dbReference type="ARBA" id="ARBA00022777"/>
    </source>
</evidence>
<dbReference type="NCBIfam" id="NF005154">
    <property type="entry name" value="PRK06635.1-2"/>
    <property type="match status" value="1"/>
</dbReference>
<dbReference type="EMBL" id="MBEW02000001">
    <property type="protein sequence ID" value="RDY22236.1"/>
    <property type="molecule type" value="Genomic_DNA"/>
</dbReference>
<dbReference type="Pfam" id="PF22468">
    <property type="entry name" value="ACT_9"/>
    <property type="match status" value="1"/>
</dbReference>
<evidence type="ECO:0000256" key="1">
    <source>
        <dbReference type="ARBA" id="ARBA00003121"/>
    </source>
</evidence>
<evidence type="ECO:0000259" key="18">
    <source>
        <dbReference type="Pfam" id="PF22468"/>
    </source>
</evidence>
<dbReference type="STRING" id="1871336.BBG48_00820"/>
<feature type="domain" description="Aspartate/glutamate/uridylate kinase" evidence="17">
    <location>
        <begin position="2"/>
        <end position="227"/>
    </location>
</feature>
<evidence type="ECO:0000256" key="3">
    <source>
        <dbReference type="ARBA" id="ARBA00004986"/>
    </source>
</evidence>
<dbReference type="SUPFAM" id="SSF55021">
    <property type="entry name" value="ACT-like"/>
    <property type="match status" value="1"/>
</dbReference>
<gene>
    <name evidence="19" type="ORF">BBG48_000525</name>
</gene>
<dbReference type="InterPro" id="IPR001341">
    <property type="entry name" value="Asp_kinase"/>
</dbReference>
<dbReference type="InterPro" id="IPR041740">
    <property type="entry name" value="AKii-LysC-BS"/>
</dbReference>
<dbReference type="SUPFAM" id="SSF53633">
    <property type="entry name" value="Carbamate kinase-like"/>
    <property type="match status" value="1"/>
</dbReference>
<feature type="binding site" evidence="14">
    <location>
        <position position="183"/>
    </location>
    <ligand>
        <name>ATP</name>
        <dbReference type="ChEBI" id="CHEBI:30616"/>
    </ligand>
</feature>
<evidence type="ECO:0000313" key="20">
    <source>
        <dbReference type="Proteomes" id="UP000093352"/>
    </source>
</evidence>
<dbReference type="CDD" id="cd04923">
    <property type="entry name" value="ACT_AK-LysC-DapG-like_2"/>
    <property type="match status" value="1"/>
</dbReference>
<dbReference type="GO" id="GO:0009090">
    <property type="term" value="P:homoserine biosynthetic process"/>
    <property type="evidence" value="ECO:0007669"/>
    <property type="project" value="TreeGrafter"/>
</dbReference>
<keyword evidence="10 14" id="KW-0067">ATP-binding</keyword>
<keyword evidence="7 15" id="KW-0808">Transferase</keyword>
<comment type="similarity">
    <text evidence="5 15">Belongs to the aspartokinase family.</text>
</comment>
<dbReference type="InterPro" id="IPR001048">
    <property type="entry name" value="Asp/Glu/Uridylate_kinase"/>
</dbReference>
<dbReference type="RefSeq" id="WP_068911591.1">
    <property type="nucleotide sequence ID" value="NZ_MBEW02000001.1"/>
</dbReference>
<evidence type="ECO:0000259" key="17">
    <source>
        <dbReference type="Pfam" id="PF00696"/>
    </source>
</evidence>
<organism evidence="19 20">
    <name type="scientific">Criibacterium bergeronii</name>
    <dbReference type="NCBI Taxonomy" id="1871336"/>
    <lineage>
        <taxon>Bacteria</taxon>
        <taxon>Bacillati</taxon>
        <taxon>Bacillota</taxon>
        <taxon>Clostridia</taxon>
        <taxon>Peptostreptococcales</taxon>
        <taxon>Filifactoraceae</taxon>
        <taxon>Criibacterium</taxon>
    </lineage>
</organism>
<sequence>MNRLVIKFGGSSVATIDKIKAVAKVIIDRKKDYEQIVVVVSAMGKTTNGLIQMANDLSAYPAEREMDMLLATGEMVSASLLSIYLQSIGEKSVALTGFQAGFETIGSHQVSKISNVITDRLIKELNDGKIVVVTGFQGMNENGDFTTLGRGGSDTSAVAIAAVLKARCEILTDVNGIYTVDPRIRKTAKKIDYISYQETMEMANLGAKVIEPRSVEMALRYDVPLFIGLNTGDLNGTNIIKEEDIVEQNIITNISNKNDVLLVKIFKKGSNEFGISEALKQLAQNDINIDMINRIVEENEVSYKITTNLVSKNKTKQVLDEMGLDCEFKENLSKVSIIGSAMRNQVGVAARAFDILSKESVPFYEVSTSEISISYLVDESKSNKLVNAFADEFNL</sequence>
<dbReference type="NCBIfam" id="NF005155">
    <property type="entry name" value="PRK06635.1-4"/>
    <property type="match status" value="1"/>
</dbReference>
<dbReference type="InterPro" id="IPR036393">
    <property type="entry name" value="AceGlu_kinase-like_sf"/>
</dbReference>
<evidence type="ECO:0000256" key="14">
    <source>
        <dbReference type="PIRSR" id="PIRSR000726-1"/>
    </source>
</evidence>
<evidence type="ECO:0000313" key="19">
    <source>
        <dbReference type="EMBL" id="RDY22236.1"/>
    </source>
</evidence>
<feature type="binding site" evidence="14">
    <location>
        <begin position="172"/>
        <end position="173"/>
    </location>
    <ligand>
        <name>ATP</name>
        <dbReference type="ChEBI" id="CHEBI:30616"/>
    </ligand>
</feature>
<keyword evidence="9 15" id="KW-0418">Kinase</keyword>
<dbReference type="AlphaFoldDB" id="A0A371IP62"/>
<dbReference type="PIRSF" id="PIRSF000726">
    <property type="entry name" value="Asp_kin"/>
    <property type="match status" value="1"/>
</dbReference>
<dbReference type="GO" id="GO:0004072">
    <property type="term" value="F:aspartate kinase activity"/>
    <property type="evidence" value="ECO:0007669"/>
    <property type="project" value="UniProtKB-EC"/>
</dbReference>
<dbReference type="UniPathway" id="UPA00051">
    <property type="reaction ID" value="UER00462"/>
</dbReference>
<feature type="binding site" evidence="14">
    <location>
        <position position="74"/>
    </location>
    <ligand>
        <name>substrate</name>
    </ligand>
</feature>
<dbReference type="CDD" id="cd04261">
    <property type="entry name" value="AAK_AKii-LysC-BS"/>
    <property type="match status" value="1"/>
</dbReference>
<evidence type="ECO:0000256" key="12">
    <source>
        <dbReference type="ARBA" id="ARBA00023154"/>
    </source>
</evidence>
<keyword evidence="8 14" id="KW-0547">Nucleotide-binding</keyword>
<keyword evidence="20" id="KW-1185">Reference proteome</keyword>
<dbReference type="UniPathway" id="UPA00050">
    <property type="reaction ID" value="UER00461"/>
</dbReference>
<dbReference type="PROSITE" id="PS00324">
    <property type="entry name" value="ASPARTOKINASE"/>
    <property type="match status" value="1"/>
</dbReference>
<feature type="binding site" evidence="14">
    <location>
        <begin position="208"/>
        <end position="209"/>
    </location>
    <ligand>
        <name>ATP</name>
        <dbReference type="ChEBI" id="CHEBI:30616"/>
    </ligand>
</feature>